<reference evidence="1 2" key="1">
    <citation type="journal article" date="2023" name="Life. Sci Alliance">
        <title>Evolutionary insights into 3D genome organization and epigenetic landscape of Vigna mungo.</title>
        <authorList>
            <person name="Junaid A."/>
            <person name="Singh B."/>
            <person name="Bhatia S."/>
        </authorList>
    </citation>
    <scope>NUCLEOTIDE SEQUENCE [LARGE SCALE GENOMIC DNA]</scope>
    <source>
        <strain evidence="1">Urdbean</strain>
    </source>
</reference>
<evidence type="ECO:0000313" key="2">
    <source>
        <dbReference type="Proteomes" id="UP001374535"/>
    </source>
</evidence>
<evidence type="ECO:0000313" key="1">
    <source>
        <dbReference type="EMBL" id="WVZ13028.1"/>
    </source>
</evidence>
<dbReference type="AlphaFoldDB" id="A0AAQ3NR46"/>
<organism evidence="1 2">
    <name type="scientific">Vigna mungo</name>
    <name type="common">Black gram</name>
    <name type="synonym">Phaseolus mungo</name>
    <dbReference type="NCBI Taxonomy" id="3915"/>
    <lineage>
        <taxon>Eukaryota</taxon>
        <taxon>Viridiplantae</taxon>
        <taxon>Streptophyta</taxon>
        <taxon>Embryophyta</taxon>
        <taxon>Tracheophyta</taxon>
        <taxon>Spermatophyta</taxon>
        <taxon>Magnoliopsida</taxon>
        <taxon>eudicotyledons</taxon>
        <taxon>Gunneridae</taxon>
        <taxon>Pentapetalae</taxon>
        <taxon>rosids</taxon>
        <taxon>fabids</taxon>
        <taxon>Fabales</taxon>
        <taxon>Fabaceae</taxon>
        <taxon>Papilionoideae</taxon>
        <taxon>50 kb inversion clade</taxon>
        <taxon>NPAAA clade</taxon>
        <taxon>indigoferoid/millettioid clade</taxon>
        <taxon>Phaseoleae</taxon>
        <taxon>Vigna</taxon>
    </lineage>
</organism>
<dbReference type="Proteomes" id="UP001374535">
    <property type="component" value="Chromosome 5"/>
</dbReference>
<sequence length="102" mass="10976">MIERRLSSGVGRLVLARSKFAVTESFLPTGTSQYGPPTRITASLAAIVRISAQETTPGHSDSTMFFILSTIAEPFKELMLLAAFFSPLSVTVSSSKMDPSHP</sequence>
<dbReference type="EMBL" id="CP144696">
    <property type="protein sequence ID" value="WVZ13028.1"/>
    <property type="molecule type" value="Genomic_DNA"/>
</dbReference>
<protein>
    <submittedName>
        <fullName evidence="1">Uncharacterized protein</fullName>
    </submittedName>
</protein>
<keyword evidence="2" id="KW-1185">Reference proteome</keyword>
<name>A0AAQ3NR46_VIGMU</name>
<accession>A0AAQ3NR46</accession>
<proteinExistence type="predicted"/>
<gene>
    <name evidence="1" type="ORF">V8G54_017558</name>
</gene>